<dbReference type="PANTHER" id="PTHR30053">
    <property type="entry name" value="ELONGATION FACTOR P"/>
    <property type="match status" value="1"/>
</dbReference>
<dbReference type="InterPro" id="IPR014722">
    <property type="entry name" value="Rib_uL2_dom2"/>
</dbReference>
<dbReference type="CDD" id="cd05794">
    <property type="entry name" value="S1_EF-P_repeat_2"/>
    <property type="match status" value="1"/>
</dbReference>
<organism evidence="3 4">
    <name type="scientific">Candidatus Nomurabacteria bacterium RIFCSPHIGHO2_02_FULL_37_13</name>
    <dbReference type="NCBI Taxonomy" id="1801750"/>
    <lineage>
        <taxon>Bacteria</taxon>
        <taxon>Candidatus Nomuraibacteriota</taxon>
    </lineage>
</organism>
<protein>
    <recommendedName>
        <fullName evidence="2">Elongation factor P C-terminal domain-containing protein</fullName>
    </recommendedName>
</protein>
<dbReference type="InterPro" id="IPR013185">
    <property type="entry name" value="Transl_elong_KOW-like"/>
</dbReference>
<dbReference type="STRING" id="1801750.A3B85_00785"/>
<dbReference type="AlphaFoldDB" id="A0A1F6W5H8"/>
<dbReference type="Pfam" id="PF09285">
    <property type="entry name" value="Elong-fact-P_C"/>
    <property type="match status" value="1"/>
</dbReference>
<sequence length="212" mass="23724">MSQLQYNEIREKKIIIYNDEPCEVVESHIARTQQRKPQNQVKLKSLISGKVFPATFHVSDSAHEADIEKRDVTFLYSNKPARNASRSDAGRGEYWFCDPENKANRFKLEEALMGNSAKFLKQNGNVIALVWDDGNEDPLKSSGLGKIIKITLPIKMNFKVKEAPPAVRGDTSKGGIKVIILENGATLNAPMFVNEGDIVSINTETGEYVERI</sequence>
<dbReference type="SUPFAM" id="SSF50104">
    <property type="entry name" value="Translation proteins SH3-like domain"/>
    <property type="match status" value="1"/>
</dbReference>
<dbReference type="Gene3D" id="2.30.30.30">
    <property type="match status" value="1"/>
</dbReference>
<evidence type="ECO:0000313" key="4">
    <source>
        <dbReference type="Proteomes" id="UP000178374"/>
    </source>
</evidence>
<dbReference type="InterPro" id="IPR012340">
    <property type="entry name" value="NA-bd_OB-fold"/>
</dbReference>
<feature type="domain" description="Elongation factor P C-terminal" evidence="2">
    <location>
        <begin position="156"/>
        <end position="211"/>
    </location>
</feature>
<comment type="similarity">
    <text evidence="1">Belongs to the elongation factor P family.</text>
</comment>
<accession>A0A1F6W5H8</accession>
<dbReference type="SMART" id="SM00841">
    <property type="entry name" value="Elong-fact-P_C"/>
    <property type="match status" value="1"/>
</dbReference>
<evidence type="ECO:0000313" key="3">
    <source>
        <dbReference type="EMBL" id="OGI77016.1"/>
    </source>
</evidence>
<dbReference type="GO" id="GO:0005829">
    <property type="term" value="C:cytosol"/>
    <property type="evidence" value="ECO:0007669"/>
    <property type="project" value="UniProtKB-ARBA"/>
</dbReference>
<dbReference type="Proteomes" id="UP000178374">
    <property type="component" value="Unassembled WGS sequence"/>
</dbReference>
<dbReference type="Gene3D" id="2.40.50.140">
    <property type="entry name" value="Nucleic acid-binding proteins"/>
    <property type="match status" value="2"/>
</dbReference>
<evidence type="ECO:0000259" key="2">
    <source>
        <dbReference type="SMART" id="SM00841"/>
    </source>
</evidence>
<dbReference type="FunFam" id="2.40.50.140:FF:000004">
    <property type="entry name" value="Elongation factor P"/>
    <property type="match status" value="1"/>
</dbReference>
<dbReference type="GO" id="GO:0003746">
    <property type="term" value="F:translation elongation factor activity"/>
    <property type="evidence" value="ECO:0007669"/>
    <property type="project" value="TreeGrafter"/>
</dbReference>
<dbReference type="EMBL" id="MFUA01000015">
    <property type="protein sequence ID" value="OGI77016.1"/>
    <property type="molecule type" value="Genomic_DNA"/>
</dbReference>
<dbReference type="Pfam" id="PF08207">
    <property type="entry name" value="EFP_N"/>
    <property type="match status" value="1"/>
</dbReference>
<dbReference type="InterPro" id="IPR015365">
    <property type="entry name" value="Elong-fact-P_C"/>
</dbReference>
<dbReference type="PANTHER" id="PTHR30053:SF12">
    <property type="entry name" value="ELONGATION FACTOR P (EF-P) FAMILY PROTEIN"/>
    <property type="match status" value="1"/>
</dbReference>
<dbReference type="InterPro" id="IPR008991">
    <property type="entry name" value="Translation_prot_SH3-like_sf"/>
</dbReference>
<gene>
    <name evidence="3" type="ORF">A3B85_00785</name>
</gene>
<proteinExistence type="inferred from homology"/>
<reference evidence="3 4" key="1">
    <citation type="journal article" date="2016" name="Nat. Commun.">
        <title>Thousands of microbial genomes shed light on interconnected biogeochemical processes in an aquifer system.</title>
        <authorList>
            <person name="Anantharaman K."/>
            <person name="Brown C.T."/>
            <person name="Hug L.A."/>
            <person name="Sharon I."/>
            <person name="Castelle C.J."/>
            <person name="Probst A.J."/>
            <person name="Thomas B.C."/>
            <person name="Singh A."/>
            <person name="Wilkins M.J."/>
            <person name="Karaoz U."/>
            <person name="Brodie E.L."/>
            <person name="Williams K.H."/>
            <person name="Hubbard S.S."/>
            <person name="Banfield J.F."/>
        </authorList>
    </citation>
    <scope>NUCLEOTIDE SEQUENCE [LARGE SCALE GENOMIC DNA]</scope>
</reference>
<evidence type="ECO:0000256" key="1">
    <source>
        <dbReference type="ARBA" id="ARBA00009479"/>
    </source>
</evidence>
<name>A0A1F6W5H8_9BACT</name>
<comment type="caution">
    <text evidence="3">The sequence shown here is derived from an EMBL/GenBank/DDBJ whole genome shotgun (WGS) entry which is preliminary data.</text>
</comment>
<dbReference type="PIRSF" id="PIRSF005901">
    <property type="entry name" value="EF-P"/>
    <property type="match status" value="1"/>
</dbReference>
<dbReference type="InterPro" id="IPR020599">
    <property type="entry name" value="Transl_elong_fac_P/YeiP"/>
</dbReference>
<dbReference type="SUPFAM" id="SSF50249">
    <property type="entry name" value="Nucleic acid-binding proteins"/>
    <property type="match status" value="1"/>
</dbReference>
<dbReference type="GO" id="GO:0043043">
    <property type="term" value="P:peptide biosynthetic process"/>
    <property type="evidence" value="ECO:0007669"/>
    <property type="project" value="InterPro"/>
</dbReference>